<dbReference type="GO" id="GO:0020037">
    <property type="term" value="F:heme binding"/>
    <property type="evidence" value="ECO:0007669"/>
    <property type="project" value="InterPro"/>
</dbReference>
<evidence type="ECO:0000256" key="2">
    <source>
        <dbReference type="RuleBase" id="RU004241"/>
    </source>
</evidence>
<dbReference type="AlphaFoldDB" id="A0AAD8I7V7"/>
<dbReference type="Gene3D" id="1.10.520.10">
    <property type="match status" value="1"/>
</dbReference>
<comment type="caution">
    <text evidence="4">The sequence shown here is derived from an EMBL/GenBank/DDBJ whole genome shotgun (WGS) entry which is preliminary data.</text>
</comment>
<feature type="domain" description="Plant heme peroxidase family profile" evidence="3">
    <location>
        <begin position="106"/>
        <end position="151"/>
    </location>
</feature>
<accession>A0AAD8I7V7</accession>
<evidence type="ECO:0000313" key="4">
    <source>
        <dbReference type="EMBL" id="KAK1380099.1"/>
    </source>
</evidence>
<evidence type="ECO:0000313" key="5">
    <source>
        <dbReference type="Proteomes" id="UP001237642"/>
    </source>
</evidence>
<dbReference type="PRINTS" id="PR00458">
    <property type="entry name" value="PEROXIDASE"/>
</dbReference>
<dbReference type="GO" id="GO:0000302">
    <property type="term" value="P:response to reactive oxygen species"/>
    <property type="evidence" value="ECO:0007669"/>
    <property type="project" value="TreeGrafter"/>
</dbReference>
<dbReference type="Gene3D" id="1.10.420.10">
    <property type="entry name" value="Peroxidase, domain 2"/>
    <property type="match status" value="1"/>
</dbReference>
<dbReference type="InterPro" id="IPR010255">
    <property type="entry name" value="Haem_peroxidase_sf"/>
</dbReference>
<dbReference type="PRINTS" id="PR00459">
    <property type="entry name" value="ASPEROXIDASE"/>
</dbReference>
<name>A0AAD8I7V7_9APIA</name>
<dbReference type="PANTHER" id="PTHR31356:SF59">
    <property type="entry name" value="L-ASCORBATE PEROXIDASE 1, CYTOSOLIC"/>
    <property type="match status" value="1"/>
</dbReference>
<proteinExistence type="inferred from homology"/>
<gene>
    <name evidence="4" type="ORF">POM88_026843</name>
</gene>
<dbReference type="EMBL" id="JAUIZM010000006">
    <property type="protein sequence ID" value="KAK1380099.1"/>
    <property type="molecule type" value="Genomic_DNA"/>
</dbReference>
<keyword evidence="5" id="KW-1185">Reference proteome</keyword>
<reference evidence="4" key="1">
    <citation type="submission" date="2023-02" db="EMBL/GenBank/DDBJ databases">
        <title>Genome of toxic invasive species Heracleum sosnowskyi carries increased number of genes despite the absence of recent whole-genome duplications.</title>
        <authorList>
            <person name="Schelkunov M."/>
            <person name="Shtratnikova V."/>
            <person name="Makarenko M."/>
            <person name="Klepikova A."/>
            <person name="Omelchenko D."/>
            <person name="Novikova G."/>
            <person name="Obukhova E."/>
            <person name="Bogdanov V."/>
            <person name="Penin A."/>
            <person name="Logacheva M."/>
        </authorList>
    </citation>
    <scope>NUCLEOTIDE SEQUENCE</scope>
    <source>
        <strain evidence="4">Hsosn_3</strain>
        <tissue evidence="4">Leaf</tissue>
    </source>
</reference>
<dbReference type="InterPro" id="IPR002207">
    <property type="entry name" value="Peroxidase_I"/>
</dbReference>
<dbReference type="GO" id="GO:0042744">
    <property type="term" value="P:hydrogen peroxide catabolic process"/>
    <property type="evidence" value="ECO:0007669"/>
    <property type="project" value="TreeGrafter"/>
</dbReference>
<dbReference type="PANTHER" id="PTHR31356">
    <property type="entry name" value="THYLAKOID LUMENAL 29 KDA PROTEIN, CHLOROPLASTIC-RELATED"/>
    <property type="match status" value="1"/>
</dbReference>
<dbReference type="Proteomes" id="UP001237642">
    <property type="component" value="Unassembled WGS sequence"/>
</dbReference>
<dbReference type="SUPFAM" id="SSF48113">
    <property type="entry name" value="Heme-dependent peroxidases"/>
    <property type="match status" value="1"/>
</dbReference>
<dbReference type="Pfam" id="PF00141">
    <property type="entry name" value="peroxidase"/>
    <property type="match status" value="2"/>
</dbReference>
<dbReference type="InterPro" id="IPR044831">
    <property type="entry name" value="Ccp1-like"/>
</dbReference>
<comment type="similarity">
    <text evidence="2">Belongs to the peroxidase family.</text>
</comment>
<evidence type="ECO:0000259" key="3">
    <source>
        <dbReference type="Pfam" id="PF00141"/>
    </source>
</evidence>
<feature type="domain" description="Plant heme peroxidase family profile" evidence="3">
    <location>
        <begin position="12"/>
        <end position="96"/>
    </location>
</feature>
<dbReference type="GO" id="GO:0034599">
    <property type="term" value="P:cellular response to oxidative stress"/>
    <property type="evidence" value="ECO:0007669"/>
    <property type="project" value="InterPro"/>
</dbReference>
<dbReference type="GO" id="GO:0009507">
    <property type="term" value="C:chloroplast"/>
    <property type="evidence" value="ECO:0007669"/>
    <property type="project" value="TreeGrafter"/>
</dbReference>
<evidence type="ECO:0000256" key="1">
    <source>
        <dbReference type="ARBA" id="ARBA00023002"/>
    </source>
</evidence>
<reference evidence="4" key="2">
    <citation type="submission" date="2023-05" db="EMBL/GenBank/DDBJ databases">
        <authorList>
            <person name="Schelkunov M.I."/>
        </authorList>
    </citation>
    <scope>NUCLEOTIDE SEQUENCE</scope>
    <source>
        <strain evidence="4">Hsosn_3</strain>
        <tissue evidence="4">Leaf</tissue>
    </source>
</reference>
<dbReference type="GO" id="GO:0004601">
    <property type="term" value="F:peroxidase activity"/>
    <property type="evidence" value="ECO:0007669"/>
    <property type="project" value="UniProtKB-KW"/>
</dbReference>
<dbReference type="InterPro" id="IPR002016">
    <property type="entry name" value="Haem_peroxidase"/>
</dbReference>
<sequence length="154" mass="16814">MALTLISCFWKPIKEQHPILSYGDLYQLAGVVAVEFARGPHVPFHRGKKERSEPPVEGHLSNAALGNDHLSDVVIMKQMGLSVSGKDIVTLSSVHTQCPFSGPSTSNPLIFDNSYFKELLTGGKEGLLQLPTDKALLQDPVFRPLVEKYVAAST</sequence>
<organism evidence="4 5">
    <name type="scientific">Heracleum sosnowskyi</name>
    <dbReference type="NCBI Taxonomy" id="360622"/>
    <lineage>
        <taxon>Eukaryota</taxon>
        <taxon>Viridiplantae</taxon>
        <taxon>Streptophyta</taxon>
        <taxon>Embryophyta</taxon>
        <taxon>Tracheophyta</taxon>
        <taxon>Spermatophyta</taxon>
        <taxon>Magnoliopsida</taxon>
        <taxon>eudicotyledons</taxon>
        <taxon>Gunneridae</taxon>
        <taxon>Pentapetalae</taxon>
        <taxon>asterids</taxon>
        <taxon>campanulids</taxon>
        <taxon>Apiales</taxon>
        <taxon>Apiaceae</taxon>
        <taxon>Apioideae</taxon>
        <taxon>apioid superclade</taxon>
        <taxon>Tordylieae</taxon>
        <taxon>Tordyliinae</taxon>
        <taxon>Heracleum</taxon>
    </lineage>
</organism>
<keyword evidence="4" id="KW-0575">Peroxidase</keyword>
<keyword evidence="1" id="KW-0560">Oxidoreductase</keyword>
<protein>
    <submittedName>
        <fullName evidence="4">L-ascorbate peroxidase</fullName>
    </submittedName>
</protein>